<dbReference type="OrthoDB" id="9811754at2"/>
<feature type="transmembrane region" description="Helical" evidence="2">
    <location>
        <begin position="21"/>
        <end position="42"/>
    </location>
</feature>
<dbReference type="Pfam" id="PF25954">
    <property type="entry name" value="Beta-barrel_RND_2"/>
    <property type="match status" value="1"/>
</dbReference>
<feature type="coiled-coil region" evidence="1">
    <location>
        <begin position="124"/>
        <end position="169"/>
    </location>
</feature>
<accession>A0A1M7U4E0</accession>
<sequence>MVDATYNTIKRRNLRDLLRRPALHAFVAAAIVAMAWIVAARWDRWTGATRYQRTDDAYMSGDVTPLSSKVSGYITRVWVEDYQGVKRGDPIVEIDPSDYQAQFDLASANLAAAEAAEAQITFRRETQRTLIDQAEATIRASQAELDRALAEAKRQRDLLQTQIAGTEQRVEQTDADALKAEATLMLNRAKLEQQKVSLSELDVQEKQLVAQAKAAGAQARLAHNNLINTRILSPADGMVGARQVRVGQFVNVGNQVVNVVPLPNIWVVANFKETQMTRVRAANPARVTVDAFPSLVLTGRVENWSPGTGATFALLPPDNATGNFTKVVQRVPVKIVLDANPALGTLVRPGMSVIATIDTGSEMDPIPVIPRPAGETGP</sequence>
<gene>
    <name evidence="5" type="ORF">SAMN05444170_3516</name>
</gene>
<dbReference type="InterPro" id="IPR058625">
    <property type="entry name" value="MdtA-like_BSH"/>
</dbReference>
<dbReference type="Proteomes" id="UP000184096">
    <property type="component" value="Chromosome I"/>
</dbReference>
<feature type="domain" description="Multidrug resistance protein MdtA-like barrel-sandwich hybrid" evidence="3">
    <location>
        <begin position="66"/>
        <end position="260"/>
    </location>
</feature>
<dbReference type="PANTHER" id="PTHR30386">
    <property type="entry name" value="MEMBRANE FUSION SUBUNIT OF EMRAB-TOLC MULTIDRUG EFFLUX PUMP"/>
    <property type="match status" value="1"/>
</dbReference>
<dbReference type="PRINTS" id="PR01490">
    <property type="entry name" value="RTXTOXIND"/>
</dbReference>
<dbReference type="AlphaFoldDB" id="A0A1M7U4E0"/>
<organism evidence="5 6">
    <name type="scientific">Bradyrhizobium erythrophlei</name>
    <dbReference type="NCBI Taxonomy" id="1437360"/>
    <lineage>
        <taxon>Bacteria</taxon>
        <taxon>Pseudomonadati</taxon>
        <taxon>Pseudomonadota</taxon>
        <taxon>Alphaproteobacteria</taxon>
        <taxon>Hyphomicrobiales</taxon>
        <taxon>Nitrobacteraceae</taxon>
        <taxon>Bradyrhizobium</taxon>
    </lineage>
</organism>
<evidence type="ECO:0000259" key="4">
    <source>
        <dbReference type="Pfam" id="PF25954"/>
    </source>
</evidence>
<evidence type="ECO:0000313" key="6">
    <source>
        <dbReference type="Proteomes" id="UP000184096"/>
    </source>
</evidence>
<feature type="domain" description="CusB-like beta-barrel" evidence="4">
    <location>
        <begin position="264"/>
        <end position="307"/>
    </location>
</feature>
<dbReference type="Pfam" id="PF25917">
    <property type="entry name" value="BSH_RND"/>
    <property type="match status" value="1"/>
</dbReference>
<dbReference type="RefSeq" id="WP_083587616.1">
    <property type="nucleotide sequence ID" value="NZ_LT670849.1"/>
</dbReference>
<dbReference type="Gene3D" id="2.40.30.170">
    <property type="match status" value="1"/>
</dbReference>
<dbReference type="InterPro" id="IPR058792">
    <property type="entry name" value="Beta-barrel_RND_2"/>
</dbReference>
<reference evidence="6" key="1">
    <citation type="submission" date="2016-11" db="EMBL/GenBank/DDBJ databases">
        <authorList>
            <person name="Varghese N."/>
            <person name="Submissions S."/>
        </authorList>
    </citation>
    <scope>NUCLEOTIDE SEQUENCE [LARGE SCALE GENOMIC DNA]</scope>
    <source>
        <strain evidence="6">GAS401</strain>
    </source>
</reference>
<dbReference type="InterPro" id="IPR050739">
    <property type="entry name" value="MFP"/>
</dbReference>
<keyword evidence="6" id="KW-1185">Reference proteome</keyword>
<proteinExistence type="predicted"/>
<dbReference type="PANTHER" id="PTHR30386:SF24">
    <property type="entry name" value="MULTIDRUG RESISTANCE EFFLUX PUMP"/>
    <property type="match status" value="1"/>
</dbReference>
<name>A0A1M7U4E0_9BRAD</name>
<dbReference type="Gene3D" id="1.10.287.470">
    <property type="entry name" value="Helix hairpin bin"/>
    <property type="match status" value="1"/>
</dbReference>
<dbReference type="SUPFAM" id="SSF111369">
    <property type="entry name" value="HlyD-like secretion proteins"/>
    <property type="match status" value="2"/>
</dbReference>
<evidence type="ECO:0000313" key="5">
    <source>
        <dbReference type="EMBL" id="SHN77838.1"/>
    </source>
</evidence>
<keyword evidence="2" id="KW-0812">Transmembrane</keyword>
<dbReference type="GO" id="GO:0055085">
    <property type="term" value="P:transmembrane transport"/>
    <property type="evidence" value="ECO:0007669"/>
    <property type="project" value="InterPro"/>
</dbReference>
<dbReference type="Gene3D" id="2.40.50.100">
    <property type="match status" value="1"/>
</dbReference>
<dbReference type="EMBL" id="LT670849">
    <property type="protein sequence ID" value="SHN77838.1"/>
    <property type="molecule type" value="Genomic_DNA"/>
</dbReference>
<evidence type="ECO:0000256" key="2">
    <source>
        <dbReference type="SAM" id="Phobius"/>
    </source>
</evidence>
<protein>
    <submittedName>
        <fullName evidence="5">Membrane fusion protein, multidrug efflux system</fullName>
    </submittedName>
</protein>
<keyword evidence="1" id="KW-0175">Coiled coil</keyword>
<evidence type="ECO:0000259" key="3">
    <source>
        <dbReference type="Pfam" id="PF25917"/>
    </source>
</evidence>
<keyword evidence="2" id="KW-1133">Transmembrane helix</keyword>
<evidence type="ECO:0000256" key="1">
    <source>
        <dbReference type="SAM" id="Coils"/>
    </source>
</evidence>
<keyword evidence="2" id="KW-0472">Membrane</keyword>